<feature type="binding site" evidence="10">
    <location>
        <begin position="149"/>
        <end position="151"/>
    </location>
    <ligand>
        <name>a peptide</name>
        <dbReference type="ChEBI" id="CHEBI:60466"/>
    </ligand>
</feature>
<dbReference type="SMART" id="SM01263">
    <property type="entry name" value="Leuk-A4-hydro_C"/>
    <property type="match status" value="1"/>
</dbReference>
<dbReference type="Gene3D" id="3.30.2010.30">
    <property type="match status" value="1"/>
</dbReference>
<dbReference type="Gene3D" id="1.10.390.10">
    <property type="entry name" value="Neutral Protease Domain 2"/>
    <property type="match status" value="1"/>
</dbReference>
<dbReference type="GO" id="GO:0008270">
    <property type="term" value="F:zinc ion binding"/>
    <property type="evidence" value="ECO:0007669"/>
    <property type="project" value="InterPro"/>
</dbReference>
<keyword evidence="14" id="KW-1185">Reference proteome</keyword>
<feature type="binding site" evidence="10">
    <location>
        <begin position="284"/>
        <end position="289"/>
    </location>
    <ligand>
        <name>a peptide</name>
        <dbReference type="ChEBI" id="CHEBI:60466"/>
    </ligand>
</feature>
<dbReference type="Pfam" id="PF09127">
    <property type="entry name" value="Leuk-A4-hydro_C"/>
    <property type="match status" value="1"/>
</dbReference>
<evidence type="ECO:0000256" key="1">
    <source>
        <dbReference type="ARBA" id="ARBA00004496"/>
    </source>
</evidence>
<dbReference type="PRINTS" id="PR00756">
    <property type="entry name" value="ALADIPTASE"/>
</dbReference>
<comment type="caution">
    <text evidence="13">The sequence shown here is derived from an EMBL/GenBank/DDBJ whole genome shotgun (WGS) entry which is preliminary data.</text>
</comment>
<dbReference type="PANTHER" id="PTHR45726:SF3">
    <property type="entry name" value="LEUKOTRIENE A-4 HYDROLASE"/>
    <property type="match status" value="1"/>
</dbReference>
<feature type="active site" description="Proton acceptor" evidence="9">
    <location>
        <position position="314"/>
    </location>
</feature>
<evidence type="ECO:0000313" key="13">
    <source>
        <dbReference type="EMBL" id="MBW0519591.1"/>
    </source>
</evidence>
<dbReference type="InterPro" id="IPR038502">
    <property type="entry name" value="M1_LTA-4_hydro/amino_C_sf"/>
</dbReference>
<dbReference type="InterPro" id="IPR001930">
    <property type="entry name" value="Peptidase_M1"/>
</dbReference>
<dbReference type="Proteomes" id="UP000765509">
    <property type="component" value="Unassembled WGS sequence"/>
</dbReference>
<dbReference type="InterPro" id="IPR049980">
    <property type="entry name" value="LTA4H_cat"/>
</dbReference>
<evidence type="ECO:0000259" key="12">
    <source>
        <dbReference type="SMART" id="SM01263"/>
    </source>
</evidence>
<evidence type="ECO:0000256" key="3">
    <source>
        <dbReference type="ARBA" id="ARBA00022490"/>
    </source>
</evidence>
<dbReference type="Pfam" id="PF17900">
    <property type="entry name" value="Peptidase_M1_N"/>
    <property type="match status" value="1"/>
</dbReference>
<dbReference type="SUPFAM" id="SSF48371">
    <property type="entry name" value="ARM repeat"/>
    <property type="match status" value="1"/>
</dbReference>
<dbReference type="InterPro" id="IPR014782">
    <property type="entry name" value="Peptidase_M1_dom"/>
</dbReference>
<dbReference type="Gene3D" id="2.60.40.1730">
    <property type="entry name" value="tricorn interacting facor f3 domain"/>
    <property type="match status" value="1"/>
</dbReference>
<comment type="similarity">
    <text evidence="2">Belongs to the peptidase M1 family.</text>
</comment>
<dbReference type="InterPro" id="IPR027268">
    <property type="entry name" value="Peptidase_M4/M1_CTD_sf"/>
</dbReference>
<evidence type="ECO:0000256" key="6">
    <source>
        <dbReference type="ARBA" id="ARBA00022801"/>
    </source>
</evidence>
<feature type="binding site" evidence="11">
    <location>
        <position position="317"/>
    </location>
    <ligand>
        <name>Zn(2+)</name>
        <dbReference type="ChEBI" id="CHEBI:29105"/>
        <note>catalytic</note>
    </ligand>
</feature>
<dbReference type="FunFam" id="1.25.40.320:FF:000001">
    <property type="entry name" value="Leukotriene A(4) hydrolase"/>
    <property type="match status" value="1"/>
</dbReference>
<keyword evidence="6" id="KW-0378">Hydrolase</keyword>
<evidence type="ECO:0000256" key="9">
    <source>
        <dbReference type="PIRSR" id="PIRSR634015-1"/>
    </source>
</evidence>
<proteinExistence type="inferred from homology"/>
<dbReference type="InterPro" id="IPR016024">
    <property type="entry name" value="ARM-type_fold"/>
</dbReference>
<name>A0A9Q3EIQ3_9BASI</name>
<feature type="binding site" evidence="10">
    <location>
        <begin position="585"/>
        <end position="587"/>
    </location>
    <ligand>
        <name>a peptide</name>
        <dbReference type="ChEBI" id="CHEBI:60466"/>
    </ligand>
</feature>
<evidence type="ECO:0000256" key="4">
    <source>
        <dbReference type="ARBA" id="ARBA00022670"/>
    </source>
</evidence>
<evidence type="ECO:0000256" key="10">
    <source>
        <dbReference type="PIRSR" id="PIRSR634015-2"/>
    </source>
</evidence>
<organism evidence="13 14">
    <name type="scientific">Austropuccinia psidii MF-1</name>
    <dbReference type="NCBI Taxonomy" id="1389203"/>
    <lineage>
        <taxon>Eukaryota</taxon>
        <taxon>Fungi</taxon>
        <taxon>Dikarya</taxon>
        <taxon>Basidiomycota</taxon>
        <taxon>Pucciniomycotina</taxon>
        <taxon>Pucciniomycetes</taxon>
        <taxon>Pucciniales</taxon>
        <taxon>Sphaerophragmiaceae</taxon>
        <taxon>Austropuccinia</taxon>
    </lineage>
</organism>
<dbReference type="FunFam" id="1.10.390.10:FF:000003">
    <property type="entry name" value="Leukotriene A(4) hydrolase"/>
    <property type="match status" value="1"/>
</dbReference>
<feature type="active site" description="Proton donor" evidence="9">
    <location>
        <position position="402"/>
    </location>
</feature>
<dbReference type="SUPFAM" id="SSF63737">
    <property type="entry name" value="Leukotriene A4 hydrolase N-terminal domain"/>
    <property type="match status" value="1"/>
</dbReference>
<dbReference type="FunFam" id="3.30.2010.30:FF:000001">
    <property type="entry name" value="Leukotriene A(4) hydrolase"/>
    <property type="match status" value="1"/>
</dbReference>
<dbReference type="InterPro" id="IPR042097">
    <property type="entry name" value="Aminopeptidase_N-like_N_sf"/>
</dbReference>
<evidence type="ECO:0000256" key="2">
    <source>
        <dbReference type="ARBA" id="ARBA00010136"/>
    </source>
</evidence>
<dbReference type="AlphaFoldDB" id="A0A9Q3EIQ3"/>
<feature type="binding site" evidence="11">
    <location>
        <position position="336"/>
    </location>
    <ligand>
        <name>Zn(2+)</name>
        <dbReference type="ChEBI" id="CHEBI:29105"/>
        <note>catalytic</note>
    </ligand>
</feature>
<feature type="domain" description="Peptidase M1 leukotriene A4 hydrolase/aminopeptidase C-terminal" evidence="12">
    <location>
        <begin position="486"/>
        <end position="627"/>
    </location>
</feature>
<dbReference type="InterPro" id="IPR015211">
    <property type="entry name" value="Peptidase_M1_C"/>
</dbReference>
<comment type="subcellular location">
    <subcellularLocation>
        <location evidence="1">Cytoplasm</location>
    </subcellularLocation>
</comment>
<dbReference type="SUPFAM" id="SSF55486">
    <property type="entry name" value="Metalloproteases ('zincins'), catalytic domain"/>
    <property type="match status" value="1"/>
</dbReference>
<dbReference type="CDD" id="cd09599">
    <property type="entry name" value="M1_LTA4H"/>
    <property type="match status" value="1"/>
</dbReference>
<sequence length="631" mass="70938">MSASIQTASYAPPQDPATQSNYSSISILHTHLDWSINWDLKCISGFVCHTLQAHVDRVSEIILDTSFLSIEQATILDPRLPKQEPLKTSLGTRHEVLGSSLTIYLPEPLALGKQITVKIDYSTTPQSTALGWLEPSQTASGRHPFLYSQCQAIHARSLLPVQDTPSIKFTYTAVAHSYLPVLFSARKTGMTTNANTIEKDLVRTWKYEQPVKIPSYLIAIAAGELVYRKIGHRTGVWADPATIDAAYDEFASSTESFVAAAESIIGVPYGWGTYDVLVLPPSFPYGGMENTNLTFLTPSLLTGDKSLVDVVAHEIAHSWFGNNVGCANWGSFWLNEGWTTYLERLILRHLHGDAERAFSYIIGRKALGDALREFQDQPRFQQLEIQYDFGEDPDSAFSTVPYDKGANFLLYLENVVGGLDVFLPYASAYVAKFKGKSLDTTMWQDHLFSYFDNQPKILAQLKEVDWHAWLHGSGLELPVQPKYDTTLADAAYALAKRWSDARNNPTSRNFQVADIADFTSNQIVVFLEKLDEESPFEPSLIQLMNQVYQFDDTNNQEIRLRWYAIALKSSCFCKNAAQWVVDKGRMKFARPTYRALYKVEPELAQDTFKKHAAFYHPICRALLMKDLGLSG</sequence>
<dbReference type="Pfam" id="PF01433">
    <property type="entry name" value="Peptidase_M1"/>
    <property type="match status" value="1"/>
</dbReference>
<dbReference type="Gene3D" id="1.25.40.320">
    <property type="entry name" value="Peptidase M1, leukotriene A4 hydrolase/aminopeptidase C-terminal domain"/>
    <property type="match status" value="1"/>
</dbReference>
<dbReference type="OrthoDB" id="79562at2759"/>
<comment type="cofactor">
    <cofactor evidence="11">
        <name>Zn(2+)</name>
        <dbReference type="ChEBI" id="CHEBI:29105"/>
    </cofactor>
    <text evidence="11">Binds 1 zinc ion per subunit.</text>
</comment>
<keyword evidence="5 11" id="KW-0479">Metal-binding</keyword>
<feature type="binding site" evidence="11">
    <location>
        <position position="313"/>
    </location>
    <ligand>
        <name>Zn(2+)</name>
        <dbReference type="ChEBI" id="CHEBI:29105"/>
        <note>catalytic</note>
    </ligand>
</feature>
<evidence type="ECO:0000313" key="14">
    <source>
        <dbReference type="Proteomes" id="UP000765509"/>
    </source>
</evidence>
<reference evidence="13" key="1">
    <citation type="submission" date="2021-03" db="EMBL/GenBank/DDBJ databases">
        <title>Draft genome sequence of rust myrtle Austropuccinia psidii MF-1, a brazilian biotype.</title>
        <authorList>
            <person name="Quecine M.C."/>
            <person name="Pachon D.M.R."/>
            <person name="Bonatelli M.L."/>
            <person name="Correr F.H."/>
            <person name="Franceschini L.M."/>
            <person name="Leite T.F."/>
            <person name="Margarido G.R.A."/>
            <person name="Almeida C.A."/>
            <person name="Ferrarezi J.A."/>
            <person name="Labate C.A."/>
        </authorList>
    </citation>
    <scope>NUCLEOTIDE SEQUENCE</scope>
    <source>
        <strain evidence="13">MF-1</strain>
    </source>
</reference>
<gene>
    <name evidence="13" type="ORF">O181_059306</name>
</gene>
<dbReference type="FunFam" id="2.60.40.1730:FF:000004">
    <property type="entry name" value="Leukotriene A(4) hydrolase"/>
    <property type="match status" value="1"/>
</dbReference>
<dbReference type="GO" id="GO:0005829">
    <property type="term" value="C:cytosol"/>
    <property type="evidence" value="ECO:0007669"/>
    <property type="project" value="TreeGrafter"/>
</dbReference>
<dbReference type="InterPro" id="IPR034015">
    <property type="entry name" value="M1_LTA4H"/>
</dbReference>
<dbReference type="GO" id="GO:0070006">
    <property type="term" value="F:metalloaminopeptidase activity"/>
    <property type="evidence" value="ECO:0007669"/>
    <property type="project" value="UniProtKB-ARBA"/>
</dbReference>
<dbReference type="GO" id="GO:0006508">
    <property type="term" value="P:proteolysis"/>
    <property type="evidence" value="ECO:0007669"/>
    <property type="project" value="UniProtKB-KW"/>
</dbReference>
<evidence type="ECO:0000256" key="8">
    <source>
        <dbReference type="ARBA" id="ARBA00023049"/>
    </source>
</evidence>
<protein>
    <recommendedName>
        <fullName evidence="12">Peptidase M1 leukotriene A4 hydrolase/aminopeptidase C-terminal domain-containing protein</fullName>
    </recommendedName>
</protein>
<keyword evidence="3" id="KW-0963">Cytoplasm</keyword>
<evidence type="ECO:0000256" key="11">
    <source>
        <dbReference type="PIRSR" id="PIRSR634015-3"/>
    </source>
</evidence>
<dbReference type="EMBL" id="AVOT02027504">
    <property type="protein sequence ID" value="MBW0519591.1"/>
    <property type="molecule type" value="Genomic_DNA"/>
</dbReference>
<keyword evidence="4" id="KW-0645">Protease</keyword>
<accession>A0A9Q3EIQ3</accession>
<evidence type="ECO:0000256" key="5">
    <source>
        <dbReference type="ARBA" id="ARBA00022723"/>
    </source>
</evidence>
<dbReference type="PANTHER" id="PTHR45726">
    <property type="entry name" value="LEUKOTRIENE A-4 HYDROLASE"/>
    <property type="match status" value="1"/>
</dbReference>
<dbReference type="GO" id="GO:0004301">
    <property type="term" value="F:epoxide hydrolase activity"/>
    <property type="evidence" value="ECO:0007669"/>
    <property type="project" value="TreeGrafter"/>
</dbReference>
<keyword evidence="7 11" id="KW-0862">Zinc</keyword>
<keyword evidence="8" id="KW-0482">Metalloprotease</keyword>
<evidence type="ECO:0000256" key="7">
    <source>
        <dbReference type="ARBA" id="ARBA00022833"/>
    </source>
</evidence>
<dbReference type="InterPro" id="IPR045357">
    <property type="entry name" value="Aminopeptidase_N-like_N"/>
</dbReference>